<dbReference type="Proteomes" id="UP000789390">
    <property type="component" value="Unassembled WGS sequence"/>
</dbReference>
<protein>
    <submittedName>
        <fullName evidence="2">Uncharacterized protein</fullName>
    </submittedName>
</protein>
<feature type="region of interest" description="Disordered" evidence="1">
    <location>
        <begin position="1"/>
        <end position="57"/>
    </location>
</feature>
<dbReference type="AlphaFoldDB" id="A0A8J2WFE3"/>
<accession>A0A8J2WFE3</accession>
<evidence type="ECO:0000313" key="2">
    <source>
        <dbReference type="EMBL" id="CAH0099524.1"/>
    </source>
</evidence>
<comment type="caution">
    <text evidence="2">The sequence shown here is derived from an EMBL/GenBank/DDBJ whole genome shotgun (WGS) entry which is preliminary data.</text>
</comment>
<reference evidence="2" key="1">
    <citation type="submission" date="2021-11" db="EMBL/GenBank/DDBJ databases">
        <authorList>
            <person name="Schell T."/>
        </authorList>
    </citation>
    <scope>NUCLEOTIDE SEQUENCE</scope>
    <source>
        <strain evidence="2">M5</strain>
    </source>
</reference>
<keyword evidence="3" id="KW-1185">Reference proteome</keyword>
<name>A0A8J2WFE3_9CRUS</name>
<sequence>MRPSRWTAPPLATEVTRTPLAPPSTTSTLMPKGSPPFLMRTVRSNADGSGPPSDTPPGWWCVSFLQNKIPDEPHHTKEEDCQQQQKQQLELNVSHTSQDYYTCNNQQQQQQERKKERKNKNLDAFSYYWSLTGHPQLLRDREPSTGHTVFRPPARITVANALSYCQLERRNRRTLMEGRDPQQRRQSIQFLQKFPTQFLFCMFTGLSSKSQIGRRTDDDGESIKGNGLFWRVPCIVTVGFP</sequence>
<gene>
    <name evidence="2" type="ORF">DGAL_LOCUS1664</name>
</gene>
<organism evidence="2 3">
    <name type="scientific">Daphnia galeata</name>
    <dbReference type="NCBI Taxonomy" id="27404"/>
    <lineage>
        <taxon>Eukaryota</taxon>
        <taxon>Metazoa</taxon>
        <taxon>Ecdysozoa</taxon>
        <taxon>Arthropoda</taxon>
        <taxon>Crustacea</taxon>
        <taxon>Branchiopoda</taxon>
        <taxon>Diplostraca</taxon>
        <taxon>Cladocera</taxon>
        <taxon>Anomopoda</taxon>
        <taxon>Daphniidae</taxon>
        <taxon>Daphnia</taxon>
    </lineage>
</organism>
<dbReference type="EMBL" id="CAKKLH010000021">
    <property type="protein sequence ID" value="CAH0099524.1"/>
    <property type="molecule type" value="Genomic_DNA"/>
</dbReference>
<proteinExistence type="predicted"/>
<evidence type="ECO:0000313" key="3">
    <source>
        <dbReference type="Proteomes" id="UP000789390"/>
    </source>
</evidence>
<evidence type="ECO:0000256" key="1">
    <source>
        <dbReference type="SAM" id="MobiDB-lite"/>
    </source>
</evidence>
<feature type="compositionally biased region" description="Low complexity" evidence="1">
    <location>
        <begin position="47"/>
        <end position="57"/>
    </location>
</feature>